<evidence type="ECO:0000313" key="1">
    <source>
        <dbReference type="EMBL" id="RXZ43211.1"/>
    </source>
</evidence>
<reference evidence="1 2" key="1">
    <citation type="submission" date="2018-10" db="EMBL/GenBank/DDBJ databases">
        <title>Draft genome of Fastidiocella sp. strain 375T, a bacterium isolated from a karstic cave dripping water.</title>
        <authorList>
            <person name="Coelho C."/>
            <person name="Verissimo A."/>
            <person name="Tiago I."/>
        </authorList>
    </citation>
    <scope>NUCLEOTIDE SEQUENCE [LARGE SCALE GENOMIC DNA]</scope>
    <source>
        <strain evidence="1 2">CAVE-375</strain>
    </source>
</reference>
<gene>
    <name evidence="1" type="ORF">EBB06_10615</name>
</gene>
<sequence>MKLETLTSLFECNGVRRSGIDFVVRPPAWPLWIVLAALALAGSWLAAEALSLKEEEAAVALAESRLDARRELAAKRRKASADARREADTDPVRPLLDTIGAAWRDDVALMRLEVDPAGKRARTELKAKRLAAAFAFAERLEKAGIVANLAEHKTEPGAAGTQVAATVELRW</sequence>
<accession>A0ABY0FEW3</accession>
<proteinExistence type="predicted"/>
<organism evidence="1 2">
    <name type="scientific">Crenobacter cavernae</name>
    <dbReference type="NCBI Taxonomy" id="2290923"/>
    <lineage>
        <taxon>Bacteria</taxon>
        <taxon>Pseudomonadati</taxon>
        <taxon>Pseudomonadota</taxon>
        <taxon>Betaproteobacteria</taxon>
        <taxon>Neisseriales</taxon>
        <taxon>Neisseriaceae</taxon>
        <taxon>Crenobacter</taxon>
    </lineage>
</organism>
<comment type="caution">
    <text evidence="1">The sequence shown here is derived from an EMBL/GenBank/DDBJ whole genome shotgun (WGS) entry which is preliminary data.</text>
</comment>
<dbReference type="EMBL" id="REGR01000011">
    <property type="protein sequence ID" value="RXZ43211.1"/>
    <property type="molecule type" value="Genomic_DNA"/>
</dbReference>
<dbReference type="RefSeq" id="WP_129213160.1">
    <property type="nucleotide sequence ID" value="NZ_REGR01000011.1"/>
</dbReference>
<protein>
    <recommendedName>
        <fullName evidence="3">Fimbrial assembly protein</fullName>
    </recommendedName>
</protein>
<name>A0ABY0FEW3_9NEIS</name>
<dbReference type="Proteomes" id="UP000290682">
    <property type="component" value="Unassembled WGS sequence"/>
</dbReference>
<evidence type="ECO:0008006" key="3">
    <source>
        <dbReference type="Google" id="ProtNLM"/>
    </source>
</evidence>
<keyword evidence="2" id="KW-1185">Reference proteome</keyword>
<evidence type="ECO:0000313" key="2">
    <source>
        <dbReference type="Proteomes" id="UP000290682"/>
    </source>
</evidence>